<accession>A0A7J7KBK4</accession>
<evidence type="ECO:0000313" key="4">
    <source>
        <dbReference type="Proteomes" id="UP000593567"/>
    </source>
</evidence>
<dbReference type="SUPFAM" id="SSF49842">
    <property type="entry name" value="TNF-like"/>
    <property type="match status" value="1"/>
</dbReference>
<dbReference type="Proteomes" id="UP000593567">
    <property type="component" value="Unassembled WGS sequence"/>
</dbReference>
<keyword evidence="2" id="KW-0812">Transmembrane</keyword>
<feature type="region of interest" description="Disordered" evidence="1">
    <location>
        <begin position="77"/>
        <end position="108"/>
    </location>
</feature>
<evidence type="ECO:0000313" key="3">
    <source>
        <dbReference type="EMBL" id="KAF6035314.1"/>
    </source>
</evidence>
<dbReference type="Gene3D" id="2.60.120.40">
    <property type="match status" value="1"/>
</dbReference>
<comment type="caution">
    <text evidence="3">The sequence shown here is derived from an EMBL/GenBank/DDBJ whole genome shotgun (WGS) entry which is preliminary data.</text>
</comment>
<evidence type="ECO:0000256" key="1">
    <source>
        <dbReference type="SAM" id="MobiDB-lite"/>
    </source>
</evidence>
<organism evidence="3 4">
    <name type="scientific">Bugula neritina</name>
    <name type="common">Brown bryozoan</name>
    <name type="synonym">Sertularia neritina</name>
    <dbReference type="NCBI Taxonomy" id="10212"/>
    <lineage>
        <taxon>Eukaryota</taxon>
        <taxon>Metazoa</taxon>
        <taxon>Spiralia</taxon>
        <taxon>Lophotrochozoa</taxon>
        <taxon>Bryozoa</taxon>
        <taxon>Gymnolaemata</taxon>
        <taxon>Cheilostomatida</taxon>
        <taxon>Flustrina</taxon>
        <taxon>Buguloidea</taxon>
        <taxon>Bugulidae</taxon>
        <taxon>Bugula</taxon>
    </lineage>
</organism>
<feature type="transmembrane region" description="Helical" evidence="2">
    <location>
        <begin position="24"/>
        <end position="50"/>
    </location>
</feature>
<sequence length="215" mass="25111">MQKPTNIKVDMKDNNVKRDGRDNCAVCVLFTIFLVFVFMFVMICIGIVYIQNLQTNMVNLEKRIRDLEKQSCKETTFKKEDNSREKATLRVKRNTHDHDENEDNHTRLEHHGNNHFYNYFAKAAWMSSSHRSHENYVLHNEGKISVKKAGLYIVHASMHFSDLKRGDLPHYGVYKTNQLGKNKTLISKCVVTMFEDPEDDILGVYPCQAWQVSHT</sequence>
<dbReference type="AlphaFoldDB" id="A0A7J7KBK4"/>
<protein>
    <recommendedName>
        <fullName evidence="5">TNF family profile domain-containing protein</fullName>
    </recommendedName>
</protein>
<gene>
    <name evidence="3" type="ORF">EB796_006384</name>
</gene>
<dbReference type="InterPro" id="IPR008983">
    <property type="entry name" value="Tumour_necrosis_fac-like_dom"/>
</dbReference>
<dbReference type="EMBL" id="VXIV02000896">
    <property type="protein sequence ID" value="KAF6035314.1"/>
    <property type="molecule type" value="Genomic_DNA"/>
</dbReference>
<reference evidence="3" key="1">
    <citation type="submission" date="2020-06" db="EMBL/GenBank/DDBJ databases">
        <title>Draft genome of Bugula neritina, a colonial animal packing powerful symbionts and potential medicines.</title>
        <authorList>
            <person name="Rayko M."/>
        </authorList>
    </citation>
    <scope>NUCLEOTIDE SEQUENCE [LARGE SCALE GENOMIC DNA]</scope>
    <source>
        <strain evidence="3">Kwan_BN1</strain>
    </source>
</reference>
<name>A0A7J7KBK4_BUGNE</name>
<evidence type="ECO:0000256" key="2">
    <source>
        <dbReference type="SAM" id="Phobius"/>
    </source>
</evidence>
<evidence type="ECO:0008006" key="5">
    <source>
        <dbReference type="Google" id="ProtNLM"/>
    </source>
</evidence>
<keyword evidence="2" id="KW-1133">Transmembrane helix</keyword>
<proteinExistence type="predicted"/>
<keyword evidence="2" id="KW-0472">Membrane</keyword>
<keyword evidence="4" id="KW-1185">Reference proteome</keyword>